<evidence type="ECO:0000313" key="5">
    <source>
        <dbReference type="Proteomes" id="UP000550707"/>
    </source>
</evidence>
<organism evidence="4 5">
    <name type="scientific">Molossus molossus</name>
    <name type="common">Pallas' mastiff bat</name>
    <name type="synonym">Vespertilio molossus</name>
    <dbReference type="NCBI Taxonomy" id="27622"/>
    <lineage>
        <taxon>Eukaryota</taxon>
        <taxon>Metazoa</taxon>
        <taxon>Chordata</taxon>
        <taxon>Craniata</taxon>
        <taxon>Vertebrata</taxon>
        <taxon>Euteleostomi</taxon>
        <taxon>Mammalia</taxon>
        <taxon>Eutheria</taxon>
        <taxon>Laurasiatheria</taxon>
        <taxon>Chiroptera</taxon>
        <taxon>Yangochiroptera</taxon>
        <taxon>Molossidae</taxon>
        <taxon>Molossus</taxon>
    </lineage>
</organism>
<dbReference type="Proteomes" id="UP000550707">
    <property type="component" value="Unassembled WGS sequence"/>
</dbReference>
<evidence type="ECO:0000256" key="2">
    <source>
        <dbReference type="ARBA" id="ARBA00040078"/>
    </source>
</evidence>
<comment type="similarity">
    <text evidence="1">Belongs to the dysbindin family.</text>
</comment>
<sequence>MEPPEGAGPGEIVKEIEVPQAAPDAPAPGTGNSCHLPGAEEEEVGIPIPAPGLLQVTERRQPLSSVSSLEVHFDLLDLTELTDMSDQELAEVFADSDDENLTGLHPLPRAGCLRSPSWTRTRAEQNLEKQHLGNPERQPAIVDTFLTVERPEED</sequence>
<dbReference type="InterPro" id="IPR007531">
    <property type="entry name" value="Dysbindin"/>
</dbReference>
<evidence type="ECO:0000313" key="4">
    <source>
        <dbReference type="EMBL" id="KAF6406560.1"/>
    </source>
</evidence>
<accession>A0A7J8C6V5</accession>
<evidence type="ECO:0000256" key="3">
    <source>
        <dbReference type="SAM" id="MobiDB-lite"/>
    </source>
</evidence>
<evidence type="ECO:0000256" key="1">
    <source>
        <dbReference type="ARBA" id="ARBA00008686"/>
    </source>
</evidence>
<gene>
    <name evidence="4" type="ORF">HJG59_003660</name>
</gene>
<dbReference type="PANTHER" id="PTHR16294">
    <property type="entry name" value="DYSTROBREVIN BINDING PROTEIN 1 DYSBINDIN"/>
    <property type="match status" value="1"/>
</dbReference>
<name>A0A7J8C6V5_MOLMO</name>
<comment type="caution">
    <text evidence="4">The sequence shown here is derived from an EMBL/GenBank/DDBJ whole genome shotgun (WGS) entry which is preliminary data.</text>
</comment>
<proteinExistence type="inferred from homology"/>
<dbReference type="GO" id="GO:0005737">
    <property type="term" value="C:cytoplasm"/>
    <property type="evidence" value="ECO:0007669"/>
    <property type="project" value="InterPro"/>
</dbReference>
<protein>
    <recommendedName>
        <fullName evidence="2">Dysbindin domain-containing protein 1</fullName>
    </recommendedName>
</protein>
<keyword evidence="5" id="KW-1185">Reference proteome</keyword>
<feature type="region of interest" description="Disordered" evidence="3">
    <location>
        <begin position="125"/>
        <end position="154"/>
    </location>
</feature>
<reference evidence="4 5" key="1">
    <citation type="journal article" date="2020" name="Nature">
        <title>Six reference-quality genomes reveal evolution of bat adaptations.</title>
        <authorList>
            <person name="Jebb D."/>
            <person name="Huang Z."/>
            <person name="Pippel M."/>
            <person name="Hughes G.M."/>
            <person name="Lavrichenko K."/>
            <person name="Devanna P."/>
            <person name="Winkler S."/>
            <person name="Jermiin L.S."/>
            <person name="Skirmuntt E.C."/>
            <person name="Katzourakis A."/>
            <person name="Burkitt-Gray L."/>
            <person name="Ray D.A."/>
            <person name="Sullivan K.A.M."/>
            <person name="Roscito J.G."/>
            <person name="Kirilenko B.M."/>
            <person name="Davalos L.M."/>
            <person name="Corthals A.P."/>
            <person name="Power M.L."/>
            <person name="Jones G."/>
            <person name="Ransome R.D."/>
            <person name="Dechmann D.K.N."/>
            <person name="Locatelli A.G."/>
            <person name="Puechmaille S.J."/>
            <person name="Fedrigo O."/>
            <person name="Jarvis E.D."/>
            <person name="Hiller M."/>
            <person name="Vernes S.C."/>
            <person name="Myers E.W."/>
            <person name="Teeling E.C."/>
        </authorList>
    </citation>
    <scope>NUCLEOTIDE SEQUENCE [LARGE SCALE GENOMIC DNA]</scope>
    <source>
        <strain evidence="4">MMolMol1</strain>
        <tissue evidence="4">Muscle</tissue>
    </source>
</reference>
<dbReference type="PANTHER" id="PTHR16294:SF4">
    <property type="entry name" value="DYSBINDIN DOMAIN-CONTAINING PROTEIN 1"/>
    <property type="match status" value="1"/>
</dbReference>
<dbReference type="EMBL" id="JACASF010000021">
    <property type="protein sequence ID" value="KAF6406560.1"/>
    <property type="molecule type" value="Genomic_DNA"/>
</dbReference>
<dbReference type="Pfam" id="PF04440">
    <property type="entry name" value="Dysbindin"/>
    <property type="match status" value="1"/>
</dbReference>
<dbReference type="OrthoDB" id="9891754at2759"/>
<dbReference type="AlphaFoldDB" id="A0A7J8C6V5"/>
<feature type="region of interest" description="Disordered" evidence="3">
    <location>
        <begin position="19"/>
        <end position="43"/>
    </location>
</feature>